<dbReference type="InterPro" id="IPR009060">
    <property type="entry name" value="UBA-like_sf"/>
</dbReference>
<reference evidence="3" key="1">
    <citation type="submission" date="2022-08" db="EMBL/GenBank/DDBJ databases">
        <authorList>
            <person name="Marques A."/>
        </authorList>
    </citation>
    <scope>NUCLEOTIDE SEQUENCE</scope>
    <source>
        <strain evidence="3">RhyPub2mFocal</strain>
        <tissue evidence="3">Leaves</tissue>
    </source>
</reference>
<dbReference type="EMBL" id="JAMFTS010000002">
    <property type="protein sequence ID" value="KAJ4791829.1"/>
    <property type="molecule type" value="Genomic_DNA"/>
</dbReference>
<organism evidence="3 4">
    <name type="scientific">Rhynchospora pubera</name>
    <dbReference type="NCBI Taxonomy" id="906938"/>
    <lineage>
        <taxon>Eukaryota</taxon>
        <taxon>Viridiplantae</taxon>
        <taxon>Streptophyta</taxon>
        <taxon>Embryophyta</taxon>
        <taxon>Tracheophyta</taxon>
        <taxon>Spermatophyta</taxon>
        <taxon>Magnoliopsida</taxon>
        <taxon>Liliopsida</taxon>
        <taxon>Poales</taxon>
        <taxon>Cyperaceae</taxon>
        <taxon>Cyperoideae</taxon>
        <taxon>Rhynchosporeae</taxon>
        <taxon>Rhynchospora</taxon>
    </lineage>
</organism>
<dbReference type="SUPFAM" id="SSF46934">
    <property type="entry name" value="UBA-like"/>
    <property type="match status" value="1"/>
</dbReference>
<dbReference type="GO" id="GO:0043130">
    <property type="term" value="F:ubiquitin binding"/>
    <property type="evidence" value="ECO:0007669"/>
    <property type="project" value="InterPro"/>
</dbReference>
<sequence>MQWNLDEGEHAAFINYQYFSIPYRHRYRPVAEIRYFPTSGSNFALSDTPTQTTIRHETHTRRFPTPQATTLLDASHPSIHPFLPLILPFTEEKGEPPCVIVSCGVEGRKTSGTHDQIRNWRRHATMSAAVCGKRSSSIFDELPLPLPFQPHHSAKRSRCGFSPPRDSNPNPLFSHLRSLFPQMNQELLERSLEAAGNDLDSAIKSLTDLHLEPGENNLPSVAGTCTNGVPVNAHLATEGQVLSNDGTVCSAAGSMPGAQNNHPSGGSEWVELFVQEMMNASDMDDARSRASRALEVLEKSIISSVNAESMQNVQKENLLLKEQMEAVLRENLILKRAVAIQHDRQKEQEERNQEVQQLRQMVSQYQDQVRTLEVNNYALTMHLRQAQQGNSIPGRFHPDVF</sequence>
<protein>
    <submittedName>
        <fullName evidence="3">Ubiquitin system component Cue protein</fullName>
    </submittedName>
</protein>
<dbReference type="PANTHER" id="PTHR31245">
    <property type="entry name" value="UBIQUITIN SYSTEM COMPONENT CUE PROTEIN"/>
    <property type="match status" value="1"/>
</dbReference>
<keyword evidence="4" id="KW-1185">Reference proteome</keyword>
<comment type="caution">
    <text evidence="3">The sequence shown here is derived from an EMBL/GenBank/DDBJ whole genome shotgun (WGS) entry which is preliminary data.</text>
</comment>
<dbReference type="PROSITE" id="PS51140">
    <property type="entry name" value="CUE"/>
    <property type="match status" value="1"/>
</dbReference>
<dbReference type="CDD" id="cd14279">
    <property type="entry name" value="CUE"/>
    <property type="match status" value="1"/>
</dbReference>
<dbReference type="InterPro" id="IPR003892">
    <property type="entry name" value="CUE"/>
</dbReference>
<evidence type="ECO:0000259" key="2">
    <source>
        <dbReference type="PROSITE" id="PS51140"/>
    </source>
</evidence>
<evidence type="ECO:0000256" key="1">
    <source>
        <dbReference type="SAM" id="Coils"/>
    </source>
</evidence>
<proteinExistence type="predicted"/>
<gene>
    <name evidence="3" type="ORF">LUZ62_043075</name>
</gene>
<accession>A0AAV8FJJ7</accession>
<feature type="domain" description="CUE" evidence="2">
    <location>
        <begin position="168"/>
        <end position="211"/>
    </location>
</feature>
<evidence type="ECO:0000313" key="4">
    <source>
        <dbReference type="Proteomes" id="UP001140206"/>
    </source>
</evidence>
<evidence type="ECO:0000313" key="3">
    <source>
        <dbReference type="EMBL" id="KAJ4791829.1"/>
    </source>
</evidence>
<feature type="coiled-coil region" evidence="1">
    <location>
        <begin position="310"/>
        <end position="375"/>
    </location>
</feature>
<keyword evidence="1" id="KW-0175">Coiled coil</keyword>
<dbReference type="AlphaFoldDB" id="A0AAV8FJJ7"/>
<dbReference type="PANTHER" id="PTHR31245:SF20">
    <property type="entry name" value="F18B13.13 PROTEIN"/>
    <property type="match status" value="1"/>
</dbReference>
<dbReference type="Proteomes" id="UP001140206">
    <property type="component" value="Chromosome 2"/>
</dbReference>
<name>A0AAV8FJJ7_9POAL</name>